<evidence type="ECO:0000259" key="1">
    <source>
        <dbReference type="Pfam" id="PF24346"/>
    </source>
</evidence>
<protein>
    <recommendedName>
        <fullName evidence="1">DUF7507 domain-containing protein</fullName>
    </recommendedName>
</protein>
<proteinExistence type="predicted"/>
<comment type="caution">
    <text evidence="2">The sequence shown here is derived from an EMBL/GenBank/DDBJ whole genome shotgun (WGS) entry which is preliminary data.</text>
</comment>
<gene>
    <name evidence="2" type="ORF">S12H4_60424</name>
</gene>
<dbReference type="Pfam" id="PF24346">
    <property type="entry name" value="DUF7507"/>
    <property type="match status" value="1"/>
</dbReference>
<evidence type="ECO:0000313" key="2">
    <source>
        <dbReference type="EMBL" id="GAJ22580.1"/>
    </source>
</evidence>
<reference evidence="2" key="1">
    <citation type="journal article" date="2014" name="Front. Microbiol.">
        <title>High frequency of phylogenetically diverse reductive dehalogenase-homologous genes in deep subseafloor sedimentary metagenomes.</title>
        <authorList>
            <person name="Kawai M."/>
            <person name="Futagami T."/>
            <person name="Toyoda A."/>
            <person name="Takaki Y."/>
            <person name="Nishi S."/>
            <person name="Hori S."/>
            <person name="Arai W."/>
            <person name="Tsubouchi T."/>
            <person name="Morono Y."/>
            <person name="Uchiyama I."/>
            <person name="Ito T."/>
            <person name="Fujiyama A."/>
            <person name="Inagaki F."/>
            <person name="Takami H."/>
        </authorList>
    </citation>
    <scope>NUCLEOTIDE SEQUENCE</scope>
    <source>
        <strain evidence="2">Expedition CK06-06</strain>
    </source>
</reference>
<dbReference type="AlphaFoldDB" id="X1W1U8"/>
<accession>X1W1U8</accession>
<organism evidence="2">
    <name type="scientific">marine sediment metagenome</name>
    <dbReference type="NCBI Taxonomy" id="412755"/>
    <lineage>
        <taxon>unclassified sequences</taxon>
        <taxon>metagenomes</taxon>
        <taxon>ecological metagenomes</taxon>
    </lineage>
</organism>
<feature type="non-terminal residue" evidence="2">
    <location>
        <position position="52"/>
    </location>
</feature>
<feature type="domain" description="DUF7507" evidence="1">
    <location>
        <begin position="6"/>
        <end position="34"/>
    </location>
</feature>
<name>X1W1U8_9ZZZZ</name>
<dbReference type="EMBL" id="BARW01039767">
    <property type="protein sequence ID" value="GAJ22580.1"/>
    <property type="molecule type" value="Genomic_DNA"/>
</dbReference>
<dbReference type="InterPro" id="IPR055354">
    <property type="entry name" value="DUF7507"/>
</dbReference>
<dbReference type="InterPro" id="IPR047589">
    <property type="entry name" value="DUF11_rpt"/>
</dbReference>
<dbReference type="NCBIfam" id="TIGR01451">
    <property type="entry name" value="B_ant_repeat"/>
    <property type="match status" value="1"/>
</dbReference>
<sequence>MDLTINAGDTIAYTVRIYNTGNQTMTNIRINDTVWTQLRRSSRDENGNEDNL</sequence>